<name>A0ACC0B8I9_CATRO</name>
<keyword evidence="2" id="KW-1185">Reference proteome</keyword>
<proteinExistence type="predicted"/>
<comment type="caution">
    <text evidence="1">The sequence shown here is derived from an EMBL/GenBank/DDBJ whole genome shotgun (WGS) entry which is preliminary data.</text>
</comment>
<evidence type="ECO:0000313" key="2">
    <source>
        <dbReference type="Proteomes" id="UP001060085"/>
    </source>
</evidence>
<sequence>MAASFSVTMSNNGGNFDELQICLNNIQFSRSSGLLSYKNNFLRNSNKISFSAQKKISNFVVNNFSGSSTAAVVNSAAKSRSDEYLSPSSEFDYGGNKIFTTKKRMVDKEEDFSGKLDQSVKDSVVEIVNYLDEAPFLVHIYPPEGGEEGSQPTNKKNKLVKEKAVPESWALIKERWSGGSSPVPNGIILVEEMKCSSSSSSSDGDCPYKECLMNNLIRDMTATTKVWGILIQGKGANYPACYLLKTSRVSCVSGFCTHFCLVRVECFAEHLDMQFKKLWLL</sequence>
<gene>
    <name evidence="1" type="ORF">M9H77_18828</name>
</gene>
<organism evidence="1 2">
    <name type="scientific">Catharanthus roseus</name>
    <name type="common">Madagascar periwinkle</name>
    <name type="synonym">Vinca rosea</name>
    <dbReference type="NCBI Taxonomy" id="4058"/>
    <lineage>
        <taxon>Eukaryota</taxon>
        <taxon>Viridiplantae</taxon>
        <taxon>Streptophyta</taxon>
        <taxon>Embryophyta</taxon>
        <taxon>Tracheophyta</taxon>
        <taxon>Spermatophyta</taxon>
        <taxon>Magnoliopsida</taxon>
        <taxon>eudicotyledons</taxon>
        <taxon>Gunneridae</taxon>
        <taxon>Pentapetalae</taxon>
        <taxon>asterids</taxon>
        <taxon>lamiids</taxon>
        <taxon>Gentianales</taxon>
        <taxon>Apocynaceae</taxon>
        <taxon>Rauvolfioideae</taxon>
        <taxon>Vinceae</taxon>
        <taxon>Catharanthinae</taxon>
        <taxon>Catharanthus</taxon>
    </lineage>
</organism>
<dbReference type="Proteomes" id="UP001060085">
    <property type="component" value="Linkage Group LG04"/>
</dbReference>
<dbReference type="EMBL" id="CM044704">
    <property type="protein sequence ID" value="KAI5668975.1"/>
    <property type="molecule type" value="Genomic_DNA"/>
</dbReference>
<protein>
    <submittedName>
        <fullName evidence="1">Uncharacterized protein</fullName>
    </submittedName>
</protein>
<evidence type="ECO:0000313" key="1">
    <source>
        <dbReference type="EMBL" id="KAI5668975.1"/>
    </source>
</evidence>
<accession>A0ACC0B8I9</accession>
<reference evidence="2" key="1">
    <citation type="journal article" date="2023" name="Nat. Plants">
        <title>Single-cell RNA sequencing provides a high-resolution roadmap for understanding the multicellular compartmentation of specialized metabolism.</title>
        <authorList>
            <person name="Sun S."/>
            <person name="Shen X."/>
            <person name="Li Y."/>
            <person name="Li Y."/>
            <person name="Wang S."/>
            <person name="Li R."/>
            <person name="Zhang H."/>
            <person name="Shen G."/>
            <person name="Guo B."/>
            <person name="Wei J."/>
            <person name="Xu J."/>
            <person name="St-Pierre B."/>
            <person name="Chen S."/>
            <person name="Sun C."/>
        </authorList>
    </citation>
    <scope>NUCLEOTIDE SEQUENCE [LARGE SCALE GENOMIC DNA]</scope>
</reference>